<evidence type="ECO:0000259" key="1">
    <source>
        <dbReference type="SMART" id="SM00382"/>
    </source>
</evidence>
<protein>
    <submittedName>
        <fullName evidence="2">P-loop containing nucleoside triphosphate hydrolase protein</fullName>
    </submittedName>
</protein>
<dbReference type="Gene3D" id="3.40.50.300">
    <property type="entry name" value="P-loop containing nucleotide triphosphate hydrolases"/>
    <property type="match status" value="1"/>
</dbReference>
<keyword evidence="3" id="KW-1185">Reference proteome</keyword>
<dbReference type="SMART" id="SM00382">
    <property type="entry name" value="AAA"/>
    <property type="match status" value="1"/>
</dbReference>
<evidence type="ECO:0000313" key="3">
    <source>
        <dbReference type="Proteomes" id="UP001278766"/>
    </source>
</evidence>
<dbReference type="EMBL" id="JAUEPN010000004">
    <property type="protein sequence ID" value="KAK3295823.1"/>
    <property type="molecule type" value="Genomic_DNA"/>
</dbReference>
<dbReference type="SUPFAM" id="SSF52540">
    <property type="entry name" value="P-loop containing nucleoside triphosphate hydrolases"/>
    <property type="match status" value="1"/>
</dbReference>
<dbReference type="GeneID" id="87837574"/>
<sequence>MSVKEARVVVSRVSQELATDGLDRLPPFSAASQLSAAEIDSRDEYQWDNLPATKVLTDEEAQFCIPLVGCYAVENKEFYLVSAERLRPVAWNADAMERLVLDEENKTLLEGLVSQHYNKKQQDSHQWDFIPKKGEGLVVLLHGPPGVGKTLTAESLAQHVKKPLISLSIGSLIWDESKLQERLVSEFSRAIDWDAILLLDEADVILEERSFEDVRRNAIVSVFLRQLEYFRGVLFLTTNRISTMDVAFQSRIQIGIGFKELTPTDRKKIWLSLLDLNKDNHKDRRALERIMEKADKLAKWELNGREIRNVLNIADACARRRPATGWMTYEDVEKAARATLEFKNILETERSNLKSEQTVWTPYSRGLL</sequence>
<dbReference type="GO" id="GO:0016887">
    <property type="term" value="F:ATP hydrolysis activity"/>
    <property type="evidence" value="ECO:0007669"/>
    <property type="project" value="InterPro"/>
</dbReference>
<dbReference type="Proteomes" id="UP001278766">
    <property type="component" value="Unassembled WGS sequence"/>
</dbReference>
<dbReference type="Pfam" id="PF00004">
    <property type="entry name" value="AAA"/>
    <property type="match status" value="1"/>
</dbReference>
<dbReference type="InterPro" id="IPR056599">
    <property type="entry name" value="AAA_lid_fung"/>
</dbReference>
<comment type="caution">
    <text evidence="2">The sequence shown here is derived from an EMBL/GenBank/DDBJ whole genome shotgun (WGS) entry which is preliminary data.</text>
</comment>
<name>A0AAE0HFW3_9PEZI</name>
<organism evidence="2 3">
    <name type="scientific">Chaetomium fimeti</name>
    <dbReference type="NCBI Taxonomy" id="1854472"/>
    <lineage>
        <taxon>Eukaryota</taxon>
        <taxon>Fungi</taxon>
        <taxon>Dikarya</taxon>
        <taxon>Ascomycota</taxon>
        <taxon>Pezizomycotina</taxon>
        <taxon>Sordariomycetes</taxon>
        <taxon>Sordariomycetidae</taxon>
        <taxon>Sordariales</taxon>
        <taxon>Chaetomiaceae</taxon>
        <taxon>Chaetomium</taxon>
    </lineage>
</organism>
<evidence type="ECO:0000313" key="2">
    <source>
        <dbReference type="EMBL" id="KAK3295823.1"/>
    </source>
</evidence>
<dbReference type="RefSeq" id="XP_062659337.1">
    <property type="nucleotide sequence ID" value="XM_062800626.1"/>
</dbReference>
<reference evidence="2" key="2">
    <citation type="submission" date="2023-06" db="EMBL/GenBank/DDBJ databases">
        <authorList>
            <consortium name="Lawrence Berkeley National Laboratory"/>
            <person name="Haridas S."/>
            <person name="Hensen N."/>
            <person name="Bonometti L."/>
            <person name="Westerberg I."/>
            <person name="Brannstrom I.O."/>
            <person name="Guillou S."/>
            <person name="Cros-Aarteil S."/>
            <person name="Calhoun S."/>
            <person name="Kuo A."/>
            <person name="Mondo S."/>
            <person name="Pangilinan J."/>
            <person name="Riley R."/>
            <person name="Labutti K."/>
            <person name="Andreopoulos B."/>
            <person name="Lipzen A."/>
            <person name="Chen C."/>
            <person name="Yanf M."/>
            <person name="Daum C."/>
            <person name="Ng V."/>
            <person name="Clum A."/>
            <person name="Steindorff A."/>
            <person name="Ohm R."/>
            <person name="Martin F."/>
            <person name="Silar P."/>
            <person name="Natvig D."/>
            <person name="Lalanne C."/>
            <person name="Gautier V."/>
            <person name="Ament-Velasquez S.L."/>
            <person name="Kruys A."/>
            <person name="Hutchinson M.I."/>
            <person name="Powell A.J."/>
            <person name="Barry K."/>
            <person name="Miller A.N."/>
            <person name="Grigoriev I.V."/>
            <person name="Debuchy R."/>
            <person name="Gladieux P."/>
            <person name="Thoren M.H."/>
            <person name="Johannesson H."/>
        </authorList>
    </citation>
    <scope>NUCLEOTIDE SEQUENCE</scope>
    <source>
        <strain evidence="2">CBS 168.71</strain>
    </source>
</reference>
<proteinExistence type="predicted"/>
<dbReference type="Pfam" id="PF23232">
    <property type="entry name" value="AAA_lid_13"/>
    <property type="match status" value="1"/>
</dbReference>
<accession>A0AAE0HFW3</accession>
<dbReference type="AlphaFoldDB" id="A0AAE0HFW3"/>
<dbReference type="CDD" id="cd19481">
    <property type="entry name" value="RecA-like_protease"/>
    <property type="match status" value="1"/>
</dbReference>
<keyword evidence="2" id="KW-0378">Hydrolase</keyword>
<dbReference type="InterPro" id="IPR003593">
    <property type="entry name" value="AAA+_ATPase"/>
</dbReference>
<dbReference type="InterPro" id="IPR003959">
    <property type="entry name" value="ATPase_AAA_core"/>
</dbReference>
<gene>
    <name evidence="2" type="ORF">B0H64DRAFT_323744</name>
</gene>
<dbReference type="InterPro" id="IPR027417">
    <property type="entry name" value="P-loop_NTPase"/>
</dbReference>
<dbReference type="PANTHER" id="PTHR46411">
    <property type="entry name" value="FAMILY ATPASE, PUTATIVE-RELATED"/>
    <property type="match status" value="1"/>
</dbReference>
<feature type="domain" description="AAA+ ATPase" evidence="1">
    <location>
        <begin position="135"/>
        <end position="258"/>
    </location>
</feature>
<reference evidence="2" key="1">
    <citation type="journal article" date="2023" name="Mol. Phylogenet. Evol.">
        <title>Genome-scale phylogeny and comparative genomics of the fungal order Sordariales.</title>
        <authorList>
            <person name="Hensen N."/>
            <person name="Bonometti L."/>
            <person name="Westerberg I."/>
            <person name="Brannstrom I.O."/>
            <person name="Guillou S."/>
            <person name="Cros-Aarteil S."/>
            <person name="Calhoun S."/>
            <person name="Haridas S."/>
            <person name="Kuo A."/>
            <person name="Mondo S."/>
            <person name="Pangilinan J."/>
            <person name="Riley R."/>
            <person name="LaButti K."/>
            <person name="Andreopoulos B."/>
            <person name="Lipzen A."/>
            <person name="Chen C."/>
            <person name="Yan M."/>
            <person name="Daum C."/>
            <person name="Ng V."/>
            <person name="Clum A."/>
            <person name="Steindorff A."/>
            <person name="Ohm R.A."/>
            <person name="Martin F."/>
            <person name="Silar P."/>
            <person name="Natvig D.O."/>
            <person name="Lalanne C."/>
            <person name="Gautier V."/>
            <person name="Ament-Velasquez S.L."/>
            <person name="Kruys A."/>
            <person name="Hutchinson M.I."/>
            <person name="Powell A.J."/>
            <person name="Barry K."/>
            <person name="Miller A.N."/>
            <person name="Grigoriev I.V."/>
            <person name="Debuchy R."/>
            <person name="Gladieux P."/>
            <person name="Hiltunen Thoren M."/>
            <person name="Johannesson H."/>
        </authorList>
    </citation>
    <scope>NUCLEOTIDE SEQUENCE</scope>
    <source>
        <strain evidence="2">CBS 168.71</strain>
    </source>
</reference>
<dbReference type="PANTHER" id="PTHR46411:SF3">
    <property type="entry name" value="AAA+ ATPASE DOMAIN-CONTAINING PROTEIN"/>
    <property type="match status" value="1"/>
</dbReference>
<dbReference type="GO" id="GO:0005524">
    <property type="term" value="F:ATP binding"/>
    <property type="evidence" value="ECO:0007669"/>
    <property type="project" value="InterPro"/>
</dbReference>